<gene>
    <name evidence="1" type="ORF">NA23_03795</name>
</gene>
<dbReference type="RefSeq" id="WP_249477135.1">
    <property type="nucleotide sequence ID" value="NZ_CP014334.2"/>
</dbReference>
<dbReference type="AlphaFoldDB" id="A0AAI8CKZ9"/>
<reference evidence="1 2" key="1">
    <citation type="journal article" date="2015" name="Stand. Genomic Sci.">
        <title>Genome sequence of a native-feather degrading extremely thermophilic Eubacterium, Fervidobacterium islandicum AW-1.</title>
        <authorList>
            <person name="Lee Y.J."/>
            <person name="Jeong H."/>
            <person name="Park G.S."/>
            <person name="Kwak Y."/>
            <person name="Lee S.J."/>
            <person name="Lee S.J."/>
            <person name="Park M.K."/>
            <person name="Kim J.Y."/>
            <person name="Kang H.K."/>
            <person name="Shin J.H."/>
            <person name="Lee D.W."/>
        </authorList>
    </citation>
    <scope>NUCLEOTIDE SEQUENCE [LARGE SCALE GENOMIC DNA]</scope>
    <source>
        <strain evidence="1 2">AW-1</strain>
    </source>
</reference>
<keyword evidence="2" id="KW-1185">Reference proteome</keyword>
<name>A0AAI8CKZ9_FERIS</name>
<organism evidence="1 2">
    <name type="scientific">Fervidobacterium islandicum</name>
    <dbReference type="NCBI Taxonomy" id="2423"/>
    <lineage>
        <taxon>Bacteria</taxon>
        <taxon>Thermotogati</taxon>
        <taxon>Thermotogota</taxon>
        <taxon>Thermotogae</taxon>
        <taxon>Thermotogales</taxon>
        <taxon>Fervidobacteriaceae</taxon>
        <taxon>Fervidobacterium</taxon>
    </lineage>
</organism>
<evidence type="ECO:0000313" key="2">
    <source>
        <dbReference type="Proteomes" id="UP000093740"/>
    </source>
</evidence>
<accession>A0AAI8CKZ9</accession>
<dbReference type="InterPro" id="IPR011990">
    <property type="entry name" value="TPR-like_helical_dom_sf"/>
</dbReference>
<evidence type="ECO:0000313" key="1">
    <source>
        <dbReference type="EMBL" id="AMW32498.2"/>
    </source>
</evidence>
<protein>
    <submittedName>
        <fullName evidence="1">Uncharacterized protein</fullName>
    </submittedName>
</protein>
<dbReference type="EMBL" id="CP014334">
    <property type="protein sequence ID" value="AMW32498.2"/>
    <property type="molecule type" value="Genomic_DNA"/>
</dbReference>
<dbReference type="Proteomes" id="UP000093740">
    <property type="component" value="Chromosome"/>
</dbReference>
<dbReference type="Gene3D" id="1.25.40.10">
    <property type="entry name" value="Tetratricopeptide repeat domain"/>
    <property type="match status" value="1"/>
</dbReference>
<sequence length="723" mass="84666">MILPSEAEISVLFRYSGEKHIAECINEEIRLRELTDEEREKLIEAILRIARFVLLGNIPPFPAFSVFDVFTFAGEFFFKPPVLFKYDFYKTLYHDVLSRENSEIGKYIFIDKEYLKKGQYDKYSTLRILANFIEIFDIANKYATIISRMRDGTIRVDELEKDRLDEKVLFALVSEIEQRCDSSAQEGKKYLEILVDTSSYYRLFKDYVARIDRYLADRGRTLLYIGDDFTNIARQILWKNREKFSTVEFSELIKCLYISCKFDTIITELLKIFRTLSPLVVVVKDTVEPHYLIRRFLEILKHSEIKTVVLAFKSINPDMVVSVPTANITLPVLPFEELKTKLSELKDGEVLIRALGLEFSRDDVLLFSRVTGKDGESILKNLMKEKIVRSDDGEYVVNIDPKLGDLLLGDEKRETSNELKQLHEAMAQEYRKMISPYSHSSFKAAWHYLLAGKEIAAIVEYLRFVRNAMDRYTFSPSVLSDILQRAYSVLEKNGRTDSYAFHRIKLELEYRIGVRLNFTKANLPDKIIYDYLRVLDIFLEERYHDCIEYAEKILKHQNLTKYKFLKLALIKERAHVNYYDKLSDKVISVEEIQKLPILNTKWAELKAEWLWQIGNALSHTNPEKSINYLREALEISREYDLKHLLVRILNSFGISYDGYLLSIVYFKEAIRIAGEIGYVHYNLSPRMNLARELLYFGRFGELLNELKSMEDLSIGYRSPPNTA</sequence>
<proteinExistence type="predicted"/>
<dbReference type="KEGG" id="fia:NA23_03795"/>